<name>A0ABU8GA60_9ACTN</name>
<comment type="caution">
    <text evidence="1">The sequence shown here is derived from an EMBL/GenBank/DDBJ whole genome shotgun (WGS) entry which is preliminary data.</text>
</comment>
<evidence type="ECO:0000313" key="2">
    <source>
        <dbReference type="Proteomes" id="UP001365781"/>
    </source>
</evidence>
<reference evidence="1 2" key="1">
    <citation type="submission" date="2024-03" db="EMBL/GenBank/DDBJ databases">
        <title>First Report of Pectobacterium brasiliscabiei causing potato scab in china.</title>
        <authorList>
            <person name="Handique U."/>
        </authorList>
    </citation>
    <scope>NUCLEOTIDE SEQUENCE [LARGE SCALE GENOMIC DNA]</scope>
    <source>
        <strain evidence="1 2">ZRIMU1503</strain>
    </source>
</reference>
<dbReference type="Proteomes" id="UP001365781">
    <property type="component" value="Unassembled WGS sequence"/>
</dbReference>
<proteinExistence type="predicted"/>
<dbReference type="RefSeq" id="WP_336558263.1">
    <property type="nucleotide sequence ID" value="NZ_JBBAYL010000004.1"/>
</dbReference>
<evidence type="ECO:0000313" key="1">
    <source>
        <dbReference type="EMBL" id="MEI5609964.1"/>
    </source>
</evidence>
<organism evidence="1 2">
    <name type="scientific">Streptomyces brasiliscabiei</name>
    <dbReference type="NCBI Taxonomy" id="2736302"/>
    <lineage>
        <taxon>Bacteria</taxon>
        <taxon>Bacillati</taxon>
        <taxon>Actinomycetota</taxon>
        <taxon>Actinomycetes</taxon>
        <taxon>Kitasatosporales</taxon>
        <taxon>Streptomycetaceae</taxon>
        <taxon>Streptomyces</taxon>
    </lineage>
</organism>
<sequence length="60" mass="6979">MIRRETFCDDRLVKEIDQVDVSTQGGRSYVDGRHIWLLDGEEVQPVEAEAFRIMWEAQGP</sequence>
<protein>
    <submittedName>
        <fullName evidence="1">Uncharacterized protein</fullName>
    </submittedName>
</protein>
<accession>A0ABU8GA60</accession>
<gene>
    <name evidence="1" type="ORF">WB403_12370</name>
</gene>
<keyword evidence="2" id="KW-1185">Reference proteome</keyword>
<dbReference type="EMBL" id="JBBAYM010000007">
    <property type="protein sequence ID" value="MEI5609964.1"/>
    <property type="molecule type" value="Genomic_DNA"/>
</dbReference>